<dbReference type="RefSeq" id="WP_318296156.1">
    <property type="nucleotide sequence ID" value="NZ_BAAABQ010000010.1"/>
</dbReference>
<keyword evidence="4 6" id="KW-1133">Transmembrane helix</keyword>
<feature type="transmembrane region" description="Helical" evidence="6">
    <location>
        <begin position="142"/>
        <end position="167"/>
    </location>
</feature>
<evidence type="ECO:0000256" key="5">
    <source>
        <dbReference type="ARBA" id="ARBA00023136"/>
    </source>
</evidence>
<dbReference type="Proteomes" id="UP000517916">
    <property type="component" value="Unassembled WGS sequence"/>
</dbReference>
<feature type="transmembrane region" description="Helical" evidence="6">
    <location>
        <begin position="12"/>
        <end position="30"/>
    </location>
</feature>
<comment type="subcellular location">
    <subcellularLocation>
        <location evidence="1">Membrane</location>
        <topology evidence="1">Multi-pass membrane protein</topology>
    </subcellularLocation>
</comment>
<evidence type="ECO:0000256" key="2">
    <source>
        <dbReference type="ARBA" id="ARBA00009773"/>
    </source>
</evidence>
<keyword evidence="8" id="KW-1185">Reference proteome</keyword>
<evidence type="ECO:0000313" key="8">
    <source>
        <dbReference type="Proteomes" id="UP000517916"/>
    </source>
</evidence>
<evidence type="ECO:0000313" key="7">
    <source>
        <dbReference type="EMBL" id="MBA8924888.1"/>
    </source>
</evidence>
<gene>
    <name evidence="7" type="ORF">BC739_002087</name>
</gene>
<reference evidence="7 8" key="1">
    <citation type="submission" date="2020-08" db="EMBL/GenBank/DDBJ databases">
        <title>Genomic Encyclopedia of Archaeal and Bacterial Type Strains, Phase II (KMG-II): from individual species to whole genera.</title>
        <authorList>
            <person name="Goeker M."/>
        </authorList>
    </citation>
    <scope>NUCLEOTIDE SEQUENCE [LARGE SCALE GENOMIC DNA]</scope>
    <source>
        <strain evidence="7 8">DSM 43850</strain>
    </source>
</reference>
<dbReference type="InterPro" id="IPR002549">
    <property type="entry name" value="AI-2E-like"/>
</dbReference>
<accession>A0ABR6BDD5</accession>
<feature type="transmembrane region" description="Helical" evidence="6">
    <location>
        <begin position="36"/>
        <end position="55"/>
    </location>
</feature>
<comment type="caution">
    <text evidence="7">The sequence shown here is derived from an EMBL/GenBank/DDBJ whole genome shotgun (WGS) entry which is preliminary data.</text>
</comment>
<evidence type="ECO:0000256" key="1">
    <source>
        <dbReference type="ARBA" id="ARBA00004141"/>
    </source>
</evidence>
<organism evidence="7 8">
    <name type="scientific">Kutzneria viridogrisea</name>
    <dbReference type="NCBI Taxonomy" id="47990"/>
    <lineage>
        <taxon>Bacteria</taxon>
        <taxon>Bacillati</taxon>
        <taxon>Actinomycetota</taxon>
        <taxon>Actinomycetes</taxon>
        <taxon>Pseudonocardiales</taxon>
        <taxon>Pseudonocardiaceae</taxon>
        <taxon>Kutzneria</taxon>
    </lineage>
</organism>
<keyword evidence="3 6" id="KW-0812">Transmembrane</keyword>
<dbReference type="Pfam" id="PF01594">
    <property type="entry name" value="AI-2E_transport"/>
    <property type="match status" value="1"/>
</dbReference>
<evidence type="ECO:0000256" key="6">
    <source>
        <dbReference type="SAM" id="Phobius"/>
    </source>
</evidence>
<dbReference type="EMBL" id="JACJID010000002">
    <property type="protein sequence ID" value="MBA8924888.1"/>
    <property type="molecule type" value="Genomic_DNA"/>
</dbReference>
<protein>
    <submittedName>
        <fullName evidence="7">PurR-regulated permease PerM</fullName>
    </submittedName>
</protein>
<comment type="similarity">
    <text evidence="2">Belongs to the autoinducer-2 exporter (AI-2E) (TC 2.A.86) family.</text>
</comment>
<evidence type="ECO:0000256" key="3">
    <source>
        <dbReference type="ARBA" id="ARBA00022692"/>
    </source>
</evidence>
<sequence>MKASAPADDPTIPRGLVILLGTAAAVVTVAGMKAAAWLIAPTLLALVIVIVLNPVHRRLRRRGVPSWAATLALVVLVYGVLVTFGAVLVVSLARLAALLPRYEDLARALLADAVDLAGRWGVGHDQLRQVVNSLDPGRLMSALSALLGDLAGVTTSLVFLLALLLFLSLEASGVDVRLAEIAKDRPQIQDALGDFARRTRRYLVVTTVFGLVVAILDTLALAWLGIPLAVLWGLLSFVTNYIPNIGFLLGVVPPALLGLLGAGWRCALAVLGVYAVLNFVVQSLVQPRFVGDAVGLSTALTFLAVVFWAWVLGPLGALLAVPATLLVMTVLVDIDPRAGWALALLRAPQRRKGHRRRTASRLIPPAS</sequence>
<evidence type="ECO:0000256" key="4">
    <source>
        <dbReference type="ARBA" id="ARBA00022989"/>
    </source>
</evidence>
<feature type="transmembrane region" description="Helical" evidence="6">
    <location>
        <begin position="67"/>
        <end position="93"/>
    </location>
</feature>
<dbReference type="PANTHER" id="PTHR21716:SF64">
    <property type="entry name" value="AI-2 TRANSPORT PROTEIN TQSA"/>
    <property type="match status" value="1"/>
</dbReference>
<keyword evidence="5 6" id="KW-0472">Membrane</keyword>
<feature type="transmembrane region" description="Helical" evidence="6">
    <location>
        <begin position="202"/>
        <end position="235"/>
    </location>
</feature>
<proteinExistence type="inferred from homology"/>
<name>A0ABR6BDD5_9PSEU</name>
<dbReference type="PANTHER" id="PTHR21716">
    <property type="entry name" value="TRANSMEMBRANE PROTEIN"/>
    <property type="match status" value="1"/>
</dbReference>